<dbReference type="Pfam" id="PF09084">
    <property type="entry name" value="NMT1"/>
    <property type="match status" value="1"/>
</dbReference>
<feature type="chain" id="PRO_5004192611" description="diguanylate cyclase" evidence="7">
    <location>
        <begin position="27"/>
        <end position="1174"/>
    </location>
</feature>
<dbReference type="InterPro" id="IPR016131">
    <property type="entry name" value="Haemerythrin_Fe_BS"/>
</dbReference>
<reference evidence="9" key="2">
    <citation type="submission" date="2006-05" db="EMBL/GenBank/DDBJ databases">
        <title>Sequencing of the draft genome and assembly of Desulfuromonas acetoxidans DSM 684.</title>
        <authorList>
            <consortium name="US DOE Joint Genome Institute (JGI-PGF)"/>
            <person name="Copeland A."/>
            <person name="Lucas S."/>
            <person name="Lapidus A."/>
            <person name="Barry K."/>
            <person name="Detter J.C."/>
            <person name="Glavina del Rio T."/>
            <person name="Hammon N."/>
            <person name="Israni S."/>
            <person name="Dalin E."/>
            <person name="Tice H."/>
            <person name="Bruce D."/>
            <person name="Pitluck S."/>
            <person name="Richardson P."/>
        </authorList>
    </citation>
    <scope>NUCLEOTIDE SEQUENCE [LARGE SCALE GENOMIC DNA]</scope>
    <source>
        <strain evidence="9">DSM 684</strain>
    </source>
</reference>
<dbReference type="InterPro" id="IPR029787">
    <property type="entry name" value="Nucleotide_cyclase"/>
</dbReference>
<evidence type="ECO:0000256" key="1">
    <source>
        <dbReference type="ARBA" id="ARBA00010587"/>
    </source>
</evidence>
<dbReference type="SUPFAM" id="SSF55073">
    <property type="entry name" value="Nucleotide cyclase"/>
    <property type="match status" value="1"/>
</dbReference>
<feature type="signal peptide" evidence="7">
    <location>
        <begin position="1"/>
        <end position="26"/>
    </location>
</feature>
<feature type="domain" description="GGDEF" evidence="8">
    <location>
        <begin position="894"/>
        <end position="1022"/>
    </location>
</feature>
<comment type="caution">
    <text evidence="9">The sequence shown here is derived from an EMBL/GenBank/DDBJ whole genome shotgun (WGS) entry which is preliminary data.</text>
</comment>
<dbReference type="SUPFAM" id="SSF53850">
    <property type="entry name" value="Periplasmic binding protein-like II"/>
    <property type="match status" value="3"/>
</dbReference>
<protein>
    <recommendedName>
        <fullName evidence="2">diguanylate cyclase</fullName>
        <ecNumber evidence="2">2.7.7.65</ecNumber>
    </recommendedName>
</protein>
<dbReference type="InterPro" id="IPR050469">
    <property type="entry name" value="Diguanylate_Cyclase"/>
</dbReference>
<reference evidence="9" key="1">
    <citation type="submission" date="2006-05" db="EMBL/GenBank/DDBJ databases">
        <title>Annotation of the draft genome assembly of Desulfuromonas acetoxidans DSM 684.</title>
        <authorList>
            <consortium name="US DOE Joint Genome Institute (JGI-ORNL)"/>
            <person name="Larimer F."/>
            <person name="Land M."/>
            <person name="Hauser L."/>
        </authorList>
    </citation>
    <scope>NUCLEOTIDE SEQUENCE [LARGE SCALE GENOMIC DNA]</scope>
    <source>
        <strain evidence="9">DSM 684</strain>
    </source>
</reference>
<dbReference type="InterPro" id="IPR043128">
    <property type="entry name" value="Rev_trsase/Diguanyl_cyclase"/>
</dbReference>
<evidence type="ECO:0000259" key="8">
    <source>
        <dbReference type="PROSITE" id="PS50887"/>
    </source>
</evidence>
<dbReference type="CDD" id="cd01949">
    <property type="entry name" value="GGDEF"/>
    <property type="match status" value="1"/>
</dbReference>
<evidence type="ECO:0000256" key="7">
    <source>
        <dbReference type="SAM" id="SignalP"/>
    </source>
</evidence>
<dbReference type="GO" id="GO:0046872">
    <property type="term" value="F:metal ion binding"/>
    <property type="evidence" value="ECO:0007669"/>
    <property type="project" value="UniProtKB-KW"/>
</dbReference>
<dbReference type="Gene3D" id="3.40.190.10">
    <property type="entry name" value="Periplasmic binding protein-like II"/>
    <property type="match status" value="6"/>
</dbReference>
<dbReference type="AlphaFoldDB" id="Q1JWA4"/>
<dbReference type="Pfam" id="PF01814">
    <property type="entry name" value="Hemerythrin"/>
    <property type="match status" value="1"/>
</dbReference>
<accession>Q1JWA4</accession>
<comment type="catalytic activity">
    <reaction evidence="5">
        <text>2 GTP = 3',3'-c-di-GMP + 2 diphosphate</text>
        <dbReference type="Rhea" id="RHEA:24898"/>
        <dbReference type="ChEBI" id="CHEBI:33019"/>
        <dbReference type="ChEBI" id="CHEBI:37565"/>
        <dbReference type="ChEBI" id="CHEBI:58805"/>
        <dbReference type="EC" id="2.7.7.65"/>
    </reaction>
</comment>
<dbReference type="SUPFAM" id="SSF47188">
    <property type="entry name" value="Hemerythrin-like"/>
    <property type="match status" value="1"/>
</dbReference>
<comment type="similarity">
    <text evidence="1">Belongs to the hemerythrin family.</text>
</comment>
<dbReference type="PANTHER" id="PTHR45138:SF9">
    <property type="entry name" value="DIGUANYLATE CYCLASE DGCM-RELATED"/>
    <property type="match status" value="1"/>
</dbReference>
<dbReference type="EMBL" id="AAEW02000023">
    <property type="protein sequence ID" value="EAT14517.1"/>
    <property type="molecule type" value="Genomic_DNA"/>
</dbReference>
<dbReference type="EC" id="2.7.7.65" evidence="2"/>
<keyword evidence="6" id="KW-0175">Coiled coil</keyword>
<evidence type="ECO:0000256" key="2">
    <source>
        <dbReference type="ARBA" id="ARBA00012528"/>
    </source>
</evidence>
<dbReference type="PROSITE" id="PS00550">
    <property type="entry name" value="HEMERYTHRINS"/>
    <property type="match status" value="1"/>
</dbReference>
<name>Q1JWA4_DESA6</name>
<evidence type="ECO:0000313" key="10">
    <source>
        <dbReference type="Proteomes" id="UP000005695"/>
    </source>
</evidence>
<evidence type="ECO:0000256" key="4">
    <source>
        <dbReference type="ARBA" id="ARBA00023004"/>
    </source>
</evidence>
<proteinExistence type="inferred from homology"/>
<dbReference type="InterPro" id="IPR012827">
    <property type="entry name" value="Hemerythrin_metal-bd"/>
</dbReference>
<evidence type="ECO:0000256" key="3">
    <source>
        <dbReference type="ARBA" id="ARBA00022723"/>
    </source>
</evidence>
<dbReference type="InterPro" id="IPR012312">
    <property type="entry name" value="Hemerythrin-like"/>
</dbReference>
<dbReference type="InterPro" id="IPR035938">
    <property type="entry name" value="Hemerythrin-like_sf"/>
</dbReference>
<dbReference type="Pfam" id="PF00497">
    <property type="entry name" value="SBP_bac_3"/>
    <property type="match status" value="2"/>
</dbReference>
<evidence type="ECO:0000256" key="6">
    <source>
        <dbReference type="SAM" id="Coils"/>
    </source>
</evidence>
<dbReference type="CDD" id="cd12107">
    <property type="entry name" value="Hemerythrin"/>
    <property type="match status" value="1"/>
</dbReference>
<dbReference type="CDD" id="cd01007">
    <property type="entry name" value="PBP2_BvgS_HisK_like"/>
    <property type="match status" value="1"/>
</dbReference>
<dbReference type="Gene3D" id="3.30.70.270">
    <property type="match status" value="1"/>
</dbReference>
<dbReference type="GO" id="GO:0052621">
    <property type="term" value="F:diguanylate cyclase activity"/>
    <property type="evidence" value="ECO:0007669"/>
    <property type="project" value="UniProtKB-EC"/>
</dbReference>
<keyword evidence="4" id="KW-0408">Iron</keyword>
<keyword evidence="3" id="KW-0479">Metal-binding</keyword>
<keyword evidence="10" id="KW-1185">Reference proteome</keyword>
<organism evidence="9 10">
    <name type="scientific">Desulfuromonas acetoxidans (strain DSM 684 / 11070)</name>
    <dbReference type="NCBI Taxonomy" id="281689"/>
    <lineage>
        <taxon>Bacteria</taxon>
        <taxon>Pseudomonadati</taxon>
        <taxon>Thermodesulfobacteriota</taxon>
        <taxon>Desulfuromonadia</taxon>
        <taxon>Desulfuromonadales</taxon>
        <taxon>Desulfuromonadaceae</taxon>
        <taxon>Desulfuromonas</taxon>
    </lineage>
</organism>
<dbReference type="NCBIfam" id="TIGR00254">
    <property type="entry name" value="GGDEF"/>
    <property type="match status" value="1"/>
</dbReference>
<dbReference type="InterPro" id="IPR000160">
    <property type="entry name" value="GGDEF_dom"/>
</dbReference>
<dbReference type="Gene3D" id="1.20.120.50">
    <property type="entry name" value="Hemerythrin-like"/>
    <property type="match status" value="1"/>
</dbReference>
<sequence>MMGRRHRYFPLILIIMVVLCPAMSQAAKPEAVSIQLKWHHSFQFAGYYAAIEKGFYAEEGLHVRLVERKINGKHYIQSVVDGDCQYGTADTGLLLSHTQGAPVVWLTQIFQHSPLILLTLSKSRIFSPYELTGKTVAYDLENAGNASIQMLLNQTIGTDKQQFNTVQINYDLNRLVNGEIDATSAYLSDQPFALKQLGHDVNIIDPRNYGIDFYGDNLFTSHDELINHPQRVDKMIRATLKGWNYALDHPQEIIELILAKYNTRQLPREHLRYEAKVTDRMIMRELVPLGSIDPRRIDSILHAYVQLGHLADSHMLQNLFYGLSPAKINLTSDEQQWLLEHPRISLVMGDSMEPIVIKQPNGSVVGIIPDFLNYLGDMIGQKLYLTTQEDLKSTHQRVHKENQYGIAVTLDSPERRRAFLFTEPYYQTPLIVFVQKDQIENISSKEDLKGKKVAIVRGHPSTEHYLQNMEGVSIVYTDSAEEQLRQLQYGEVDAIVGYTNYHYLIEKNLYTNLIPAFSTEKQFPIYMGVKPQYAPLVGILNKAIATLSSQKRSKIISHWLKHHKHPQQVQNNLPLSDEEQHYLSGFKSIRVCAQIDSMPYELVDDSGNYYGIVADYMDLFTSQLQLPVDVVATRNDLDSLSALSQNRCDLIAAHSLEGNEQSHYLGTKPYFDSPRVFAVHSSSPPVNDFNALASGRIGVVAHSAEASLLGQIYPQINLITVGSIRQGLQLVANHELDAFVGVLGSISYSIQQLALSSVKIGGAIPSNDRLVILVSEDQAPLLPILNKAIDRLTPQDRKQIISRWISVTYDNGLDYRTLAKAGGAVLMIVGFLLYRQYLIRRSNLTLMAAHRELEEKNQELNRLSMTDKLTGLLNRHAIEPIIDNEIGRHKRANNPVSLLIVDLDYFKKINDNFGHAAGDKVLKEVSTALIAVTRSSDSLARWGGEEFLLVAGDTRILKATALAEKIRQTIAGLQIDDIPVTASIGVAEFNTDETFHQWYERCDKALYQAKDSGRNCVKVAQMSRSEISAPMSINNVLQLSWSDKFCCGHETIDEQHMGLFALGNELIEAFLMRQDKRLVDDKLEELYKNTCDHFSFEEQLLEEVHYPNVVEHRQEHRHMEEKLVSLIEIYQQNRADYSELLHYISIDLISGHLLCTDNDYFAYLVNDTVRVTRS</sequence>
<dbReference type="SMART" id="SM00267">
    <property type="entry name" value="GGDEF"/>
    <property type="match status" value="1"/>
</dbReference>
<dbReference type="InterPro" id="IPR015168">
    <property type="entry name" value="SsuA/THI5"/>
</dbReference>
<dbReference type="InterPro" id="IPR001638">
    <property type="entry name" value="Solute-binding_3/MltF_N"/>
</dbReference>
<evidence type="ECO:0000313" key="9">
    <source>
        <dbReference type="EMBL" id="EAT14517.1"/>
    </source>
</evidence>
<dbReference type="FunFam" id="3.30.70.270:FF:000001">
    <property type="entry name" value="Diguanylate cyclase domain protein"/>
    <property type="match status" value="1"/>
</dbReference>
<dbReference type="SMART" id="SM00062">
    <property type="entry name" value="PBPb"/>
    <property type="match status" value="2"/>
</dbReference>
<dbReference type="PANTHER" id="PTHR45138">
    <property type="entry name" value="REGULATORY COMPONENTS OF SENSORY TRANSDUCTION SYSTEM"/>
    <property type="match status" value="1"/>
</dbReference>
<feature type="coiled-coil region" evidence="6">
    <location>
        <begin position="839"/>
        <end position="866"/>
    </location>
</feature>
<gene>
    <name evidence="9" type="ORF">Dace_0378</name>
</gene>
<dbReference type="Pfam" id="PF00990">
    <property type="entry name" value="GGDEF"/>
    <property type="match status" value="1"/>
</dbReference>
<evidence type="ECO:0000256" key="5">
    <source>
        <dbReference type="ARBA" id="ARBA00034247"/>
    </source>
</evidence>
<keyword evidence="7" id="KW-0732">Signal</keyword>
<dbReference type="PROSITE" id="PS50887">
    <property type="entry name" value="GGDEF"/>
    <property type="match status" value="1"/>
</dbReference>
<dbReference type="NCBIfam" id="TIGR02481">
    <property type="entry name" value="hemeryth_dom"/>
    <property type="match status" value="1"/>
</dbReference>
<dbReference type="Proteomes" id="UP000005695">
    <property type="component" value="Unassembled WGS sequence"/>
</dbReference>